<dbReference type="EMBL" id="MCGO01000008">
    <property type="protein sequence ID" value="ORY49812.1"/>
    <property type="molecule type" value="Genomic_DNA"/>
</dbReference>
<reference evidence="1 2" key="1">
    <citation type="submission" date="2016-07" db="EMBL/GenBank/DDBJ databases">
        <title>Pervasive Adenine N6-methylation of Active Genes in Fungi.</title>
        <authorList>
            <consortium name="DOE Joint Genome Institute"/>
            <person name="Mondo S.J."/>
            <person name="Dannebaum R.O."/>
            <person name="Kuo R.C."/>
            <person name="Labutti K."/>
            <person name="Haridas S."/>
            <person name="Kuo A."/>
            <person name="Salamov A."/>
            <person name="Ahrendt S.R."/>
            <person name="Lipzen A."/>
            <person name="Sullivan W."/>
            <person name="Andreopoulos W.B."/>
            <person name="Clum A."/>
            <person name="Lindquist E."/>
            <person name="Daum C."/>
            <person name="Ramamoorthy G.K."/>
            <person name="Gryganskyi A."/>
            <person name="Culley D."/>
            <person name="Magnuson J.K."/>
            <person name="James T.Y."/>
            <person name="O'Malley M.A."/>
            <person name="Stajich J.E."/>
            <person name="Spatafora J.W."/>
            <person name="Visel A."/>
            <person name="Grigoriev I.V."/>
        </authorList>
    </citation>
    <scope>NUCLEOTIDE SEQUENCE [LARGE SCALE GENOMIC DNA]</scope>
    <source>
        <strain evidence="1 2">JEL800</strain>
    </source>
</reference>
<keyword evidence="2" id="KW-1185">Reference proteome</keyword>
<name>A0A1Y2CS30_9FUNG</name>
<evidence type="ECO:0000313" key="1">
    <source>
        <dbReference type="EMBL" id="ORY49812.1"/>
    </source>
</evidence>
<evidence type="ECO:0000313" key="2">
    <source>
        <dbReference type="Proteomes" id="UP000193642"/>
    </source>
</evidence>
<dbReference type="STRING" id="329046.A0A1Y2CS30"/>
<proteinExistence type="predicted"/>
<accession>A0A1Y2CS30</accession>
<sequence length="421" mass="48553">MKLRKKLPYLLLAGIVGALVIVLALGWNMSLDFRVQRMSDGMEHVKPPPHSLVSNATDDGILHMAKFSQNFVFGNAKSWENEYQLSLERLAFPEDTVITERPENMESGKNYDWLQHPSRRGEYCLRYQFIGKTDDDTVIHVGRLSQKLKALDPKQSHYYGRNPPKDHDVKYMTGLLYILSAELVEWINFSPIPPKNLEGYEDILVGTWLKEGKIAMNFVNDMDIHDLEGSPWSYQARSQPDSAVIHWCKDSQRLFRLTSPRSIENHFNRIKSLMPHIKKYRAPNNIPISRDRNVAIQIDAALLKLLYKSLVQKLAVKGTISAANWTQIMDHIAARIAFVDERPLYFSRKSLPRDVWIPLSIWRAISAMNIRTTPQNWEIEVAVALAQKAENRTLTWAEIHEIKSKYLNEKGLPIINKDLLQ</sequence>
<dbReference type="Proteomes" id="UP000193642">
    <property type="component" value="Unassembled WGS sequence"/>
</dbReference>
<organism evidence="1 2">
    <name type="scientific">Rhizoclosmatium globosum</name>
    <dbReference type="NCBI Taxonomy" id="329046"/>
    <lineage>
        <taxon>Eukaryota</taxon>
        <taxon>Fungi</taxon>
        <taxon>Fungi incertae sedis</taxon>
        <taxon>Chytridiomycota</taxon>
        <taxon>Chytridiomycota incertae sedis</taxon>
        <taxon>Chytridiomycetes</taxon>
        <taxon>Chytridiales</taxon>
        <taxon>Chytriomycetaceae</taxon>
        <taxon>Rhizoclosmatium</taxon>
    </lineage>
</organism>
<protein>
    <submittedName>
        <fullName evidence="1">Uncharacterized protein</fullName>
    </submittedName>
</protein>
<comment type="caution">
    <text evidence="1">The sequence shown here is derived from an EMBL/GenBank/DDBJ whole genome shotgun (WGS) entry which is preliminary data.</text>
</comment>
<dbReference type="Gene3D" id="3.90.550.50">
    <property type="match status" value="1"/>
</dbReference>
<gene>
    <name evidence="1" type="ORF">BCR33DRAFT_713422</name>
</gene>
<dbReference type="OrthoDB" id="2139606at2759"/>
<dbReference type="AlphaFoldDB" id="A0A1Y2CS30"/>